<reference evidence="1 2" key="1">
    <citation type="submission" date="2019-10" db="EMBL/GenBank/DDBJ databases">
        <authorList>
            <person name="Karimi E."/>
        </authorList>
    </citation>
    <scope>NUCLEOTIDE SEQUENCE [LARGE SCALE GENOMIC DNA]</scope>
    <source>
        <strain evidence="1">Bacillus sp. 71</strain>
    </source>
</reference>
<protein>
    <submittedName>
        <fullName evidence="1">Uncharacterized protein</fullName>
    </submittedName>
</protein>
<dbReference type="AlphaFoldDB" id="A0A653WQR0"/>
<evidence type="ECO:0000313" key="2">
    <source>
        <dbReference type="Proteomes" id="UP000437562"/>
    </source>
</evidence>
<sequence>MRKVLRHEELAARAGLLQKAEAARSEFEGDGAPDVEVGFASQEGAKPPNILVTSIKKTANWRFF</sequence>
<dbReference type="NCBIfam" id="NF041643">
    <property type="entry name" value="EAxFAS_anti"/>
    <property type="match status" value="1"/>
</dbReference>
<dbReference type="Proteomes" id="UP000437562">
    <property type="component" value="Unassembled WGS sequence"/>
</dbReference>
<gene>
    <name evidence="1" type="ORF">BACI71_30242</name>
</gene>
<organism evidence="1 2">
    <name type="scientific">Bacillus mycoides</name>
    <dbReference type="NCBI Taxonomy" id="1405"/>
    <lineage>
        <taxon>Bacteria</taxon>
        <taxon>Bacillati</taxon>
        <taxon>Bacillota</taxon>
        <taxon>Bacilli</taxon>
        <taxon>Bacillales</taxon>
        <taxon>Bacillaceae</taxon>
        <taxon>Bacillus</taxon>
        <taxon>Bacillus cereus group</taxon>
    </lineage>
</organism>
<dbReference type="EMBL" id="CABWMC010000023">
    <property type="protein sequence ID" value="VXC20997.1"/>
    <property type="molecule type" value="Genomic_DNA"/>
</dbReference>
<accession>A0A653WQR0</accession>
<name>A0A653WQR0_BACMY</name>
<evidence type="ECO:0000313" key="1">
    <source>
        <dbReference type="EMBL" id="VXC20997.1"/>
    </source>
</evidence>
<proteinExistence type="predicted"/>